<evidence type="ECO:0000313" key="6">
    <source>
        <dbReference type="Proteomes" id="UP000247515"/>
    </source>
</evidence>
<dbReference type="AlphaFoldDB" id="A0A1A5XJ40"/>
<dbReference type="RefSeq" id="WP_065058351.1">
    <property type="nucleotide sequence ID" value="NZ_CADFGN010000012.1"/>
</dbReference>
<proteinExistence type="inferred from homology"/>
<dbReference type="EMBL" id="FNZM01000029">
    <property type="protein sequence ID" value="SEK14553.1"/>
    <property type="molecule type" value="Genomic_DNA"/>
</dbReference>
<sequence length="276" mass="30541">MEYRNILVHLDESESARKRLDVALRVAQRHRAHVSALFAPTVQEHDVAYAFVLNAEYWSQCQHEHEACRRALEHHFFGSLAEAGLKGNWRTATHAQHELLMRARFADLIVLGQSGPDDPYASLANRLQARVTLSAGRPVLWVPHEGGFPTVGERVMVAWNADQPATRALFDALPFMRLAEHTELVTFTLARKEKDRIPGADIGLVLARHGLDVQVTELHPPPTITVGDALLARAGKTGCDLIVMGAYGHARWKELLLGGVTQTVLGSMPVPVLMSH</sequence>
<dbReference type="Proteomes" id="UP000183529">
    <property type="component" value="Unassembled WGS sequence"/>
</dbReference>
<reference evidence="4 5" key="1">
    <citation type="submission" date="2016-10" db="EMBL/GenBank/DDBJ databases">
        <authorList>
            <person name="Varghese N."/>
            <person name="Submissions S."/>
        </authorList>
    </citation>
    <scope>NUCLEOTIDE SEQUENCE [LARGE SCALE GENOMIC DNA]</scope>
    <source>
        <strain evidence="4 5">LMG 22274</strain>
    </source>
</reference>
<dbReference type="GeneID" id="61304156"/>
<protein>
    <submittedName>
        <fullName evidence="4">Universal stress protein family protein</fullName>
    </submittedName>
</protein>
<dbReference type="InterPro" id="IPR006015">
    <property type="entry name" value="Universal_stress_UspA"/>
</dbReference>
<dbReference type="Proteomes" id="UP000247515">
    <property type="component" value="Unassembled WGS sequence"/>
</dbReference>
<organism evidence="4 5">
    <name type="scientific">Paraburkholderia tropica</name>
    <dbReference type="NCBI Taxonomy" id="92647"/>
    <lineage>
        <taxon>Bacteria</taxon>
        <taxon>Pseudomonadati</taxon>
        <taxon>Pseudomonadota</taxon>
        <taxon>Betaproteobacteria</taxon>
        <taxon>Burkholderiales</taxon>
        <taxon>Burkholderiaceae</taxon>
        <taxon>Paraburkholderia</taxon>
    </lineage>
</organism>
<dbReference type="Gene3D" id="3.40.50.12370">
    <property type="match status" value="1"/>
</dbReference>
<evidence type="ECO:0000313" key="3">
    <source>
        <dbReference type="EMBL" id="PXX06430.1"/>
    </source>
</evidence>
<evidence type="ECO:0000256" key="1">
    <source>
        <dbReference type="ARBA" id="ARBA00008791"/>
    </source>
</evidence>
<reference evidence="3 6" key="2">
    <citation type="submission" date="2018-05" db="EMBL/GenBank/DDBJ databases">
        <title>Genomic Encyclopedia of Type Strains, Phase IV (KMG-V): Genome sequencing to study the core and pangenomes of soil and plant-associated prokaryotes.</title>
        <authorList>
            <person name="Whitman W."/>
        </authorList>
    </citation>
    <scope>NUCLEOTIDE SEQUENCE [LARGE SCALE GENOMIC DNA]</scope>
    <source>
        <strain evidence="3 6">SIr-6563</strain>
    </source>
</reference>
<dbReference type="OrthoDB" id="9804721at2"/>
<evidence type="ECO:0000313" key="4">
    <source>
        <dbReference type="EMBL" id="SEK14553.1"/>
    </source>
</evidence>
<feature type="domain" description="UspA" evidence="2">
    <location>
        <begin position="3"/>
        <end position="142"/>
    </location>
</feature>
<dbReference type="PRINTS" id="PR01438">
    <property type="entry name" value="UNVRSLSTRESS"/>
</dbReference>
<evidence type="ECO:0000259" key="2">
    <source>
        <dbReference type="Pfam" id="PF00582"/>
    </source>
</evidence>
<comment type="similarity">
    <text evidence="1">Belongs to the universal stress protein A family.</text>
</comment>
<evidence type="ECO:0000313" key="5">
    <source>
        <dbReference type="Proteomes" id="UP000183529"/>
    </source>
</evidence>
<dbReference type="InterPro" id="IPR006016">
    <property type="entry name" value="UspA"/>
</dbReference>
<dbReference type="EMBL" id="QJJV01000035">
    <property type="protein sequence ID" value="PXX06430.1"/>
    <property type="molecule type" value="Genomic_DNA"/>
</dbReference>
<name>A0A1A5XJ40_9BURK</name>
<gene>
    <name evidence="3" type="ORF">C7400_13533</name>
    <name evidence="4" type="ORF">SAMN05216550_12933</name>
</gene>
<accession>A0A1A5XJ40</accession>
<dbReference type="Pfam" id="PF00582">
    <property type="entry name" value="Usp"/>
    <property type="match status" value="2"/>
</dbReference>
<dbReference type="SUPFAM" id="SSF52402">
    <property type="entry name" value="Adenine nucleotide alpha hydrolases-like"/>
    <property type="match status" value="2"/>
</dbReference>
<dbReference type="PANTHER" id="PTHR46268:SF15">
    <property type="entry name" value="UNIVERSAL STRESS PROTEIN HP_0031"/>
    <property type="match status" value="1"/>
</dbReference>
<feature type="domain" description="UspA" evidence="2">
    <location>
        <begin position="227"/>
        <end position="274"/>
    </location>
</feature>
<comment type="caution">
    <text evidence="4">The sequence shown here is derived from an EMBL/GenBank/DDBJ whole genome shotgun (WGS) entry which is preliminary data.</text>
</comment>
<dbReference type="PANTHER" id="PTHR46268">
    <property type="entry name" value="STRESS RESPONSE PROTEIN NHAX"/>
    <property type="match status" value="1"/>
</dbReference>
<dbReference type="CDD" id="cd00293">
    <property type="entry name" value="USP-like"/>
    <property type="match status" value="1"/>
</dbReference>
<keyword evidence="6" id="KW-1185">Reference proteome</keyword>